<dbReference type="Pfam" id="PF16531">
    <property type="entry name" value="SAS-6_N"/>
    <property type="match status" value="1"/>
</dbReference>
<evidence type="ECO:0000259" key="9">
    <source>
        <dbReference type="Pfam" id="PF16531"/>
    </source>
</evidence>
<evidence type="ECO:0000256" key="1">
    <source>
        <dbReference type="ARBA" id="ARBA00004300"/>
    </source>
</evidence>
<proteinExistence type="predicted"/>
<feature type="domain" description="SAS-6 coiled-coil" evidence="10">
    <location>
        <begin position="147"/>
        <end position="169"/>
    </location>
</feature>
<dbReference type="PANTHER" id="PTHR44281">
    <property type="entry name" value="SPINDLE ASSEMBLY ABNORMAL PROTEIN 6 HOMOLOG"/>
    <property type="match status" value="1"/>
</dbReference>
<feature type="compositionally biased region" description="Polar residues" evidence="8">
    <location>
        <begin position="529"/>
        <end position="565"/>
    </location>
</feature>
<dbReference type="InterPro" id="IPR032396">
    <property type="entry name" value="SAS-6_N"/>
</dbReference>
<dbReference type="CDD" id="cd10142">
    <property type="entry name" value="HD_SAS6_N"/>
    <property type="match status" value="1"/>
</dbReference>
<keyword evidence="5" id="KW-0206">Cytoskeleton</keyword>
<evidence type="ECO:0000256" key="2">
    <source>
        <dbReference type="ARBA" id="ARBA00020407"/>
    </source>
</evidence>
<evidence type="ECO:0000313" key="12">
    <source>
        <dbReference type="Proteomes" id="UP000749559"/>
    </source>
</evidence>
<evidence type="ECO:0000256" key="6">
    <source>
        <dbReference type="ARBA" id="ARBA00023306"/>
    </source>
</evidence>
<name>A0A8S4N527_OWEFU</name>
<comment type="subcellular location">
    <subcellularLocation>
        <location evidence="1">Cytoplasm</location>
        <location evidence="1">Cytoskeleton</location>
        <location evidence="1">Microtubule organizing center</location>
        <location evidence="1">Centrosome</location>
    </subcellularLocation>
</comment>
<dbReference type="GO" id="GO:0007099">
    <property type="term" value="P:centriole replication"/>
    <property type="evidence" value="ECO:0007669"/>
    <property type="project" value="TreeGrafter"/>
</dbReference>
<dbReference type="GO" id="GO:0005814">
    <property type="term" value="C:centriole"/>
    <property type="evidence" value="ECO:0007669"/>
    <property type="project" value="TreeGrafter"/>
</dbReference>
<dbReference type="EMBL" id="CAIIXF020000001">
    <property type="protein sequence ID" value="CAH1775917.1"/>
    <property type="molecule type" value="Genomic_DNA"/>
</dbReference>
<feature type="domain" description="Spindle assembly abnormal protein 6 N-terminal" evidence="9">
    <location>
        <begin position="5"/>
        <end position="142"/>
    </location>
</feature>
<evidence type="ECO:0000256" key="3">
    <source>
        <dbReference type="ARBA" id="ARBA00022490"/>
    </source>
</evidence>
<dbReference type="InterPro" id="IPR041513">
    <property type="entry name" value="SAS6_CC"/>
</dbReference>
<comment type="caution">
    <text evidence="11">The sequence shown here is derived from an EMBL/GenBank/DDBJ whole genome shotgun (WGS) entry which is preliminary data.</text>
</comment>
<evidence type="ECO:0000313" key="11">
    <source>
        <dbReference type="EMBL" id="CAH1775917.1"/>
    </source>
</evidence>
<feature type="coiled-coil region" evidence="7">
    <location>
        <begin position="169"/>
        <end position="203"/>
    </location>
</feature>
<dbReference type="GO" id="GO:0005813">
    <property type="term" value="C:centrosome"/>
    <property type="evidence" value="ECO:0007669"/>
    <property type="project" value="UniProtKB-SubCell"/>
</dbReference>
<organism evidence="11 12">
    <name type="scientific">Owenia fusiformis</name>
    <name type="common">Polychaete worm</name>
    <dbReference type="NCBI Taxonomy" id="6347"/>
    <lineage>
        <taxon>Eukaryota</taxon>
        <taxon>Metazoa</taxon>
        <taxon>Spiralia</taxon>
        <taxon>Lophotrochozoa</taxon>
        <taxon>Annelida</taxon>
        <taxon>Polychaeta</taxon>
        <taxon>Sedentaria</taxon>
        <taxon>Canalipalpata</taxon>
        <taxon>Sabellida</taxon>
        <taxon>Oweniida</taxon>
        <taxon>Oweniidae</taxon>
        <taxon>Owenia</taxon>
    </lineage>
</organism>
<reference evidence="11" key="1">
    <citation type="submission" date="2022-03" db="EMBL/GenBank/DDBJ databases">
        <authorList>
            <person name="Martin C."/>
        </authorList>
    </citation>
    <scope>NUCLEOTIDE SEQUENCE</scope>
</reference>
<dbReference type="OrthoDB" id="49058at2759"/>
<evidence type="ECO:0000256" key="4">
    <source>
        <dbReference type="ARBA" id="ARBA00023054"/>
    </source>
</evidence>
<keyword evidence="6" id="KW-0131">Cell cycle</keyword>
<feature type="compositionally biased region" description="Polar residues" evidence="8">
    <location>
        <begin position="600"/>
        <end position="615"/>
    </location>
</feature>
<dbReference type="AlphaFoldDB" id="A0A8S4N527"/>
<evidence type="ECO:0000259" key="10">
    <source>
        <dbReference type="Pfam" id="PF18594"/>
    </source>
</evidence>
<protein>
    <recommendedName>
        <fullName evidence="2">Spindle assembly abnormal protein 6 homolog</fullName>
    </recommendedName>
</protein>
<keyword evidence="4 7" id="KW-0175">Coiled coil</keyword>
<sequence>MADNLFCQKLPVLIKYSDLEERKCSIQVSVDVQIATSPHHRKELVIRLTDENDLFFLYTLKLNEEDFQSLKSQQGLLVDFSSFPQSVIDLLELCLKEEANTVPKFVLHLVTTSKLGVNSGPSHLNVVETNPFKHLTHLSLKLLPGSDTDIKKYLATCLSQLKEYTTKLERSAENKESDLTQRLAQTQQALSARTRELDSLKVEWESRTSELSSRLSKDINTERERAVQIQSSSHQKYEREKRELEQAHMQIVKQLETRAYDLESKNKDLMDRKYQAESSIRDLKSKLSSIEEEHVRAKQELQSLRKHNSSLDGDRYEQEKVLNQARTRIAVLEQEVKDKDQVMSRSNDLLSLEQDQKKKCEEELEKKSRHVSKLEQSVKVMSDEMVKANEIIKKLQGEIRNYHGKLKLRNQVTTEQENILGEKSKEIDNLKKDLETTQRNLKQKEEETTKLNESLENTMKKLEESKQLLKTNENVINWLNKQVTEQQMSHTRTGTFEMHSANNSAATFRPTSTGLHNFSSGSYSTGVTQASLGNAGNNLQVPPSRQPQVQFQPGLSRPSAVTLSRTSPIPPIPEEISPKTSPTPHRNKENDPPLDPKYLQKSSSNKTVPVSLATGSTRLSKQGIIPNTRPALVAKQPTLASAYFPSQART</sequence>
<keyword evidence="3" id="KW-0963">Cytoplasm</keyword>
<dbReference type="Gene3D" id="2.170.210.20">
    <property type="entry name" value="Spindle assembly abnormal protein 6, N-terminal domain"/>
    <property type="match status" value="1"/>
</dbReference>
<evidence type="ECO:0000256" key="7">
    <source>
        <dbReference type="SAM" id="Coils"/>
    </source>
</evidence>
<gene>
    <name evidence="11" type="ORF">OFUS_LOCUS3153</name>
</gene>
<evidence type="ECO:0000256" key="8">
    <source>
        <dbReference type="SAM" id="MobiDB-lite"/>
    </source>
</evidence>
<evidence type="ECO:0000256" key="5">
    <source>
        <dbReference type="ARBA" id="ARBA00023212"/>
    </source>
</evidence>
<dbReference type="PANTHER" id="PTHR44281:SF2">
    <property type="entry name" value="SPINDLE ASSEMBLY ABNORMAL PROTEIN 6 HOMOLOG"/>
    <property type="match status" value="1"/>
</dbReference>
<dbReference type="Pfam" id="PF18594">
    <property type="entry name" value="Sas6_CC"/>
    <property type="match status" value="1"/>
</dbReference>
<keyword evidence="12" id="KW-1185">Reference proteome</keyword>
<dbReference type="Proteomes" id="UP000749559">
    <property type="component" value="Unassembled WGS sequence"/>
</dbReference>
<feature type="region of interest" description="Disordered" evidence="8">
    <location>
        <begin position="529"/>
        <end position="615"/>
    </location>
</feature>
<dbReference type="InterPro" id="IPR038558">
    <property type="entry name" value="SAS-6_N_sf"/>
</dbReference>
<accession>A0A8S4N527</accession>
<feature type="coiled-coil region" evidence="7">
    <location>
        <begin position="227"/>
        <end position="475"/>
    </location>
</feature>